<feature type="transmembrane region" description="Helical" evidence="11">
    <location>
        <begin position="21"/>
        <end position="41"/>
    </location>
</feature>
<feature type="transmembrane region" description="Helical" evidence="11">
    <location>
        <begin position="249"/>
        <end position="269"/>
    </location>
</feature>
<evidence type="ECO:0000256" key="6">
    <source>
        <dbReference type="ARBA" id="ARBA00022847"/>
    </source>
</evidence>
<evidence type="ECO:0000256" key="5">
    <source>
        <dbReference type="ARBA" id="ARBA00022692"/>
    </source>
</evidence>
<dbReference type="InterPro" id="IPR053952">
    <property type="entry name" value="K_trans_C"/>
</dbReference>
<dbReference type="HAMAP" id="MF_01522">
    <property type="entry name" value="Kup"/>
    <property type="match status" value="1"/>
</dbReference>
<keyword evidence="8 11" id="KW-1133">Transmembrane helix</keyword>
<evidence type="ECO:0000256" key="4">
    <source>
        <dbReference type="ARBA" id="ARBA00022538"/>
    </source>
</evidence>
<evidence type="ECO:0000259" key="12">
    <source>
        <dbReference type="Pfam" id="PF02705"/>
    </source>
</evidence>
<feature type="transmembrane region" description="Helical" evidence="11">
    <location>
        <begin position="341"/>
        <end position="361"/>
    </location>
</feature>
<dbReference type="GO" id="GO:0015079">
    <property type="term" value="F:potassium ion transmembrane transporter activity"/>
    <property type="evidence" value="ECO:0007669"/>
    <property type="project" value="UniProtKB-UniRule"/>
</dbReference>
<dbReference type="eggNOG" id="arCOG05242">
    <property type="taxonomic scope" value="Archaea"/>
</dbReference>
<feature type="transmembrane region" description="Helical" evidence="11">
    <location>
        <begin position="204"/>
        <end position="228"/>
    </location>
</feature>
<dbReference type="RefSeq" id="WP_012618340.1">
    <property type="nucleotide sequence ID" value="NC_011832.1"/>
</dbReference>
<evidence type="ECO:0000313" key="14">
    <source>
        <dbReference type="EMBL" id="ACL17021.1"/>
    </source>
</evidence>
<comment type="catalytic activity">
    <reaction evidence="11">
        <text>K(+)(in) + H(+)(in) = K(+)(out) + H(+)(out)</text>
        <dbReference type="Rhea" id="RHEA:28490"/>
        <dbReference type="ChEBI" id="CHEBI:15378"/>
        <dbReference type="ChEBI" id="CHEBI:29103"/>
    </reaction>
</comment>
<keyword evidence="3 11" id="KW-1003">Cell membrane</keyword>
<feature type="domain" description="K+ potassium transporter C-terminal" evidence="13">
    <location>
        <begin position="475"/>
        <end position="608"/>
    </location>
</feature>
<keyword evidence="2 11" id="KW-0813">Transport</keyword>
<organism evidence="14 15">
    <name type="scientific">Methanosphaerula palustris (strain ATCC BAA-1556 / DSM 19958 / E1-9c)</name>
    <dbReference type="NCBI Taxonomy" id="521011"/>
    <lineage>
        <taxon>Archaea</taxon>
        <taxon>Methanobacteriati</taxon>
        <taxon>Methanobacteriota</taxon>
        <taxon>Stenosarchaea group</taxon>
        <taxon>Methanomicrobia</taxon>
        <taxon>Methanomicrobiales</taxon>
        <taxon>Methanoregulaceae</taxon>
        <taxon>Methanosphaerula</taxon>
    </lineage>
</organism>
<feature type="transmembrane region" description="Helical" evidence="11">
    <location>
        <begin position="373"/>
        <end position="392"/>
    </location>
</feature>
<name>B8GJI0_METPE</name>
<dbReference type="EMBL" id="CP001338">
    <property type="protein sequence ID" value="ACL17021.1"/>
    <property type="molecule type" value="Genomic_DNA"/>
</dbReference>
<comment type="similarity">
    <text evidence="11">Belongs to the HAK/KUP transporter (TC 2.A.72) family.</text>
</comment>
<evidence type="ECO:0000256" key="3">
    <source>
        <dbReference type="ARBA" id="ARBA00022475"/>
    </source>
</evidence>
<protein>
    <recommendedName>
        <fullName evidence="11">Probable potassium transport system protein Kup</fullName>
    </recommendedName>
</protein>
<feature type="transmembrane region" description="Helical" evidence="11">
    <location>
        <begin position="47"/>
        <end position="70"/>
    </location>
</feature>
<evidence type="ECO:0000313" key="15">
    <source>
        <dbReference type="Proteomes" id="UP000002457"/>
    </source>
</evidence>
<dbReference type="InterPro" id="IPR003855">
    <property type="entry name" value="K+_transporter"/>
</dbReference>
<dbReference type="Proteomes" id="UP000002457">
    <property type="component" value="Chromosome"/>
</dbReference>
<keyword evidence="15" id="KW-1185">Reference proteome</keyword>
<dbReference type="STRING" id="521011.Mpal_1714"/>
<feature type="domain" description="K+ potassium transporter integral membrane" evidence="12">
    <location>
        <begin position="15"/>
        <end position="454"/>
    </location>
</feature>
<feature type="transmembrane region" description="Helical" evidence="11">
    <location>
        <begin position="143"/>
        <end position="160"/>
    </location>
</feature>
<keyword evidence="4 11" id="KW-0633">Potassium transport</keyword>
<comment type="function">
    <text evidence="11">Transport of potassium into the cell. Likely operates as a K(+):H(+) symporter.</text>
</comment>
<dbReference type="Pfam" id="PF02705">
    <property type="entry name" value="K_trans"/>
    <property type="match status" value="1"/>
</dbReference>
<keyword evidence="6 11" id="KW-0769">Symport</keyword>
<keyword evidence="10 11" id="KW-0472">Membrane</keyword>
<dbReference type="HOGENOM" id="CLU_008142_4_2_2"/>
<accession>B8GJI0</accession>
<evidence type="ECO:0000256" key="10">
    <source>
        <dbReference type="ARBA" id="ARBA00023136"/>
    </source>
</evidence>
<dbReference type="PANTHER" id="PTHR30540">
    <property type="entry name" value="OSMOTIC STRESS POTASSIUM TRANSPORTER"/>
    <property type="match status" value="1"/>
</dbReference>
<dbReference type="AlphaFoldDB" id="B8GJI0"/>
<dbReference type="InterPro" id="IPR023051">
    <property type="entry name" value="Kup"/>
</dbReference>
<evidence type="ECO:0000256" key="7">
    <source>
        <dbReference type="ARBA" id="ARBA00022958"/>
    </source>
</evidence>
<dbReference type="GO" id="GO:0015293">
    <property type="term" value="F:symporter activity"/>
    <property type="evidence" value="ECO:0007669"/>
    <property type="project" value="UniProtKB-UniRule"/>
</dbReference>
<feature type="transmembrane region" description="Helical" evidence="11">
    <location>
        <begin position="401"/>
        <end position="418"/>
    </location>
</feature>
<keyword evidence="5 11" id="KW-0812">Transmembrane</keyword>
<evidence type="ECO:0000256" key="1">
    <source>
        <dbReference type="ARBA" id="ARBA00004141"/>
    </source>
</evidence>
<feature type="transmembrane region" description="Helical" evidence="11">
    <location>
        <begin position="289"/>
        <end position="320"/>
    </location>
</feature>
<evidence type="ECO:0000259" key="13">
    <source>
        <dbReference type="Pfam" id="PF22776"/>
    </source>
</evidence>
<evidence type="ECO:0000256" key="2">
    <source>
        <dbReference type="ARBA" id="ARBA00022448"/>
    </source>
</evidence>
<keyword evidence="9 11" id="KW-0406">Ion transport</keyword>
<feature type="transmembrane region" description="Helical" evidence="11">
    <location>
        <begin position="424"/>
        <end position="442"/>
    </location>
</feature>
<sequence length="608" mass="67615">MSEEHGNSEQGIGGIIKAMGLVFGDIGTSPIYTLSAIFLLTKPTVENVLGIISLIIWTLILLITIQYAWLAMSLGRKGEGGTIVLRELLVPLLKKGRAITVVTMMTIIGISLFIGDGVITPAISILSAVEGLALIPGLEMIDQNILILIAAVIAIMLFSFQKRGTERVAWTFGPIMVIWFSVLTLTGIISLIKIPSIIFAINPILGWQFLTGNGISGFLILSSVILCATGGEALYADMGHLGREPIRKAWYFIFFALILNYLGQGSFILQNPGAKSILFDMVFAQSHLLYIPFLLLSIAATVIASQAMISGIFSIVYQGINTHILPIMKIDYTSSELRSQIYIDVINWLLLFSILFVMVIFRSSSNLTAAYGLAVNGTMMLTGIMITSIFFLRGSYLKSTIAWFVTIIDIAFLIANIHKIPSGAYWSLIIAMVPFMIIMIYMQGQKNLYKALKPIPLTVFLHQYNEIYHTMNKISGTALFFARDFHNIPPYMALTIFKNNIIYQDNIIISIVTGDYPFGIEGAFKKNLADGLRVYEIRMGYIQVVDVVKLFKEAKIDEKTIFYGIEDIVPSNLIWKIFAIIKRLTPSFVQFYKLPADKIHGVVTRIEM</sequence>
<comment type="subcellular location">
    <subcellularLocation>
        <location evidence="11">Cell membrane</location>
        <topology evidence="11">Multi-pass membrane protein</topology>
    </subcellularLocation>
    <subcellularLocation>
        <location evidence="1">Membrane</location>
        <topology evidence="1">Multi-pass membrane protein</topology>
    </subcellularLocation>
</comment>
<dbReference type="OrthoDB" id="115647at2157"/>
<reference evidence="14 15" key="1">
    <citation type="journal article" date="2015" name="Genome Announc.">
        <title>Complete Genome Sequence of Methanosphaerula palustris E1-9CT, a Hydrogenotrophic Methanogen Isolated from a Minerotrophic Fen Peatland.</title>
        <authorList>
            <person name="Cadillo-Quiroz H."/>
            <person name="Browne P."/>
            <person name="Kyrpides N."/>
            <person name="Woyke T."/>
            <person name="Goodwin L."/>
            <person name="Detter C."/>
            <person name="Yavitt J.B."/>
            <person name="Zinder S.H."/>
        </authorList>
    </citation>
    <scope>NUCLEOTIDE SEQUENCE [LARGE SCALE GENOMIC DNA]</scope>
    <source>
        <strain evidence="15">ATCC BAA-1556 / DSM 19958 / E1-9c</strain>
    </source>
</reference>
<feature type="transmembrane region" description="Helical" evidence="11">
    <location>
        <begin position="172"/>
        <end position="192"/>
    </location>
</feature>
<evidence type="ECO:0000256" key="9">
    <source>
        <dbReference type="ARBA" id="ARBA00023065"/>
    </source>
</evidence>
<dbReference type="PANTHER" id="PTHR30540:SF83">
    <property type="entry name" value="K+ POTASSIUM TRANSPORTER"/>
    <property type="match status" value="1"/>
</dbReference>
<gene>
    <name evidence="11" type="primary">kup</name>
    <name evidence="14" type="ordered locus">Mpal_1714</name>
</gene>
<evidence type="ECO:0000256" key="11">
    <source>
        <dbReference type="HAMAP-Rule" id="MF_01522"/>
    </source>
</evidence>
<dbReference type="InterPro" id="IPR053951">
    <property type="entry name" value="K_trans_N"/>
</dbReference>
<feature type="transmembrane region" description="Helical" evidence="11">
    <location>
        <begin position="98"/>
        <end position="123"/>
    </location>
</feature>
<proteinExistence type="inferred from homology"/>
<dbReference type="Pfam" id="PF22776">
    <property type="entry name" value="K_trans_C"/>
    <property type="match status" value="1"/>
</dbReference>
<dbReference type="KEGG" id="mpl:Mpal_1714"/>
<keyword evidence="7 11" id="KW-0630">Potassium</keyword>
<dbReference type="GO" id="GO:0005886">
    <property type="term" value="C:plasma membrane"/>
    <property type="evidence" value="ECO:0007669"/>
    <property type="project" value="UniProtKB-SubCell"/>
</dbReference>
<evidence type="ECO:0000256" key="8">
    <source>
        <dbReference type="ARBA" id="ARBA00022989"/>
    </source>
</evidence>
<dbReference type="GeneID" id="7271277"/>